<feature type="transmembrane region" description="Helical" evidence="7">
    <location>
        <begin position="300"/>
        <end position="322"/>
    </location>
</feature>
<feature type="transmembrane region" description="Helical" evidence="7">
    <location>
        <begin position="148"/>
        <end position="168"/>
    </location>
</feature>
<name>A0A7S0B5V3_9DINO</name>
<reference evidence="9" key="1">
    <citation type="submission" date="2021-01" db="EMBL/GenBank/DDBJ databases">
        <authorList>
            <person name="Corre E."/>
            <person name="Pelletier E."/>
            <person name="Niang G."/>
            <person name="Scheremetjew M."/>
            <person name="Finn R."/>
            <person name="Kale V."/>
            <person name="Holt S."/>
            <person name="Cochrane G."/>
            <person name="Meng A."/>
            <person name="Brown T."/>
            <person name="Cohen L."/>
        </authorList>
    </citation>
    <scope>NUCLEOTIDE SEQUENCE</scope>
    <source>
        <strain evidence="9">Pbaha01</strain>
    </source>
</reference>
<evidence type="ECO:0000256" key="6">
    <source>
        <dbReference type="ARBA" id="ARBA00023136"/>
    </source>
</evidence>
<protein>
    <recommendedName>
        <fullName evidence="8">Amino acid transporter transmembrane domain-containing protein</fullName>
    </recommendedName>
</protein>
<dbReference type="EMBL" id="HBEG01045068">
    <property type="protein sequence ID" value="CAD8383766.1"/>
    <property type="molecule type" value="Transcribed_RNA"/>
</dbReference>
<evidence type="ECO:0000313" key="9">
    <source>
        <dbReference type="EMBL" id="CAD8383766.1"/>
    </source>
</evidence>
<keyword evidence="4" id="KW-0029">Amino-acid transport</keyword>
<feature type="transmembrane region" description="Helical" evidence="7">
    <location>
        <begin position="334"/>
        <end position="356"/>
    </location>
</feature>
<evidence type="ECO:0000256" key="5">
    <source>
        <dbReference type="ARBA" id="ARBA00022989"/>
    </source>
</evidence>
<dbReference type="PANTHER" id="PTHR22950:SF692">
    <property type="entry name" value="TRANSMEMBRANE AMINO ACID TRANSPORTER FAMILY PROTEIN"/>
    <property type="match status" value="1"/>
</dbReference>
<dbReference type="PANTHER" id="PTHR22950">
    <property type="entry name" value="AMINO ACID TRANSPORTER"/>
    <property type="match status" value="1"/>
</dbReference>
<evidence type="ECO:0000256" key="3">
    <source>
        <dbReference type="ARBA" id="ARBA00022692"/>
    </source>
</evidence>
<evidence type="ECO:0000256" key="1">
    <source>
        <dbReference type="ARBA" id="ARBA00004141"/>
    </source>
</evidence>
<accession>A0A7S0B5V3</accession>
<dbReference type="AlphaFoldDB" id="A0A7S0B5V3"/>
<proteinExistence type="predicted"/>
<keyword evidence="5 7" id="KW-1133">Transmembrane helix</keyword>
<evidence type="ECO:0000256" key="7">
    <source>
        <dbReference type="SAM" id="Phobius"/>
    </source>
</evidence>
<keyword evidence="6 7" id="KW-0472">Membrane</keyword>
<feature type="domain" description="Amino acid transporter transmembrane" evidence="8">
    <location>
        <begin position="1"/>
        <end position="349"/>
    </location>
</feature>
<organism evidence="9">
    <name type="scientific">Pyrodinium bahamense</name>
    <dbReference type="NCBI Taxonomy" id="73915"/>
    <lineage>
        <taxon>Eukaryota</taxon>
        <taxon>Sar</taxon>
        <taxon>Alveolata</taxon>
        <taxon>Dinophyceae</taxon>
        <taxon>Gonyaulacales</taxon>
        <taxon>Pyrocystaceae</taxon>
        <taxon>Pyrodinium</taxon>
    </lineage>
</organism>
<feature type="transmembrane region" description="Helical" evidence="7">
    <location>
        <begin position="276"/>
        <end position="293"/>
    </location>
</feature>
<evidence type="ECO:0000259" key="8">
    <source>
        <dbReference type="Pfam" id="PF01490"/>
    </source>
</evidence>
<feature type="transmembrane region" description="Helical" evidence="7">
    <location>
        <begin position="107"/>
        <end position="128"/>
    </location>
</feature>
<dbReference type="GO" id="GO:0005774">
    <property type="term" value="C:vacuolar membrane"/>
    <property type="evidence" value="ECO:0007669"/>
    <property type="project" value="TreeGrafter"/>
</dbReference>
<gene>
    <name evidence="9" type="ORF">PBAH0796_LOCUS27454</name>
</gene>
<sequence length="360" mass="38526">MGAVAMWTAWLITRCVEQAAKVVPEEERRGEPLGWPTIGQAVAGAYGKAGVKVVFLLVLWAGTLSYLVVNGGNLQILFPQVPLQWLIVFSGFVVFVTLHVPSKFLQYFSLLGIVATVMVAGSVVIAGLELPDTPDASDYQVLALGKVPQAASTILFCFVSHAVVPSIYTSMTESKRESFLTVSAVSFSIAGVVYLTVGVVAYYFFADFTLDNVAGNVGRDLDMHPIASCGFLRVVLSGILATKLQATFPLLCTPLLRAGEAALSIKGEDDAMLTRLVLRFCLVSFTTIVAVLLRDHMSDIVSLTGAICATSTAIIFPTAFYAKLYCQQLNVWQFLPLGIACSAGVFIMVTGAKSAIQGMI</sequence>
<keyword evidence="2" id="KW-0813">Transport</keyword>
<feature type="transmembrane region" description="Helical" evidence="7">
    <location>
        <begin position="180"/>
        <end position="205"/>
    </location>
</feature>
<feature type="transmembrane region" description="Helical" evidence="7">
    <location>
        <begin position="81"/>
        <end position="100"/>
    </location>
</feature>
<evidence type="ECO:0000256" key="4">
    <source>
        <dbReference type="ARBA" id="ARBA00022970"/>
    </source>
</evidence>
<comment type="subcellular location">
    <subcellularLocation>
        <location evidence="1">Membrane</location>
        <topology evidence="1">Multi-pass membrane protein</topology>
    </subcellularLocation>
</comment>
<keyword evidence="3 7" id="KW-0812">Transmembrane</keyword>
<dbReference type="Pfam" id="PF01490">
    <property type="entry name" value="Aa_trans"/>
    <property type="match status" value="1"/>
</dbReference>
<evidence type="ECO:0000256" key="2">
    <source>
        <dbReference type="ARBA" id="ARBA00022448"/>
    </source>
</evidence>
<feature type="transmembrane region" description="Helical" evidence="7">
    <location>
        <begin position="49"/>
        <end position="69"/>
    </location>
</feature>
<dbReference type="InterPro" id="IPR013057">
    <property type="entry name" value="AA_transpt_TM"/>
</dbReference>
<dbReference type="GO" id="GO:0015179">
    <property type="term" value="F:L-amino acid transmembrane transporter activity"/>
    <property type="evidence" value="ECO:0007669"/>
    <property type="project" value="TreeGrafter"/>
</dbReference>